<evidence type="ECO:0000256" key="9">
    <source>
        <dbReference type="ARBA" id="ARBA00023239"/>
    </source>
</evidence>
<dbReference type="PROSITE" id="PS00165">
    <property type="entry name" value="DEHYDRATASE_SER_THR"/>
    <property type="match status" value="1"/>
</dbReference>
<evidence type="ECO:0000256" key="7">
    <source>
        <dbReference type="ARBA" id="ARBA00022737"/>
    </source>
</evidence>
<keyword evidence="5 11" id="KW-0028">Amino-acid biosynthesis</keyword>
<organism evidence="13 14">
    <name type="scientific">Cyanidiococcus yangmingshanensis</name>
    <dbReference type="NCBI Taxonomy" id="2690220"/>
    <lineage>
        <taxon>Eukaryota</taxon>
        <taxon>Rhodophyta</taxon>
        <taxon>Bangiophyceae</taxon>
        <taxon>Cyanidiales</taxon>
        <taxon>Cyanidiaceae</taxon>
        <taxon>Cyanidiococcus</taxon>
    </lineage>
</organism>
<evidence type="ECO:0000256" key="1">
    <source>
        <dbReference type="ARBA" id="ARBA00001274"/>
    </source>
</evidence>
<dbReference type="EMBL" id="VWRR01000014">
    <property type="protein sequence ID" value="KAF6001602.1"/>
    <property type="molecule type" value="Genomic_DNA"/>
</dbReference>
<keyword evidence="6 11" id="KW-0412">Isoleucine biosynthesis</keyword>
<evidence type="ECO:0000256" key="4">
    <source>
        <dbReference type="ARBA" id="ARBA00010869"/>
    </source>
</evidence>
<dbReference type="CDD" id="cd01562">
    <property type="entry name" value="Thr-dehyd"/>
    <property type="match status" value="1"/>
</dbReference>
<evidence type="ECO:0000256" key="5">
    <source>
        <dbReference type="ARBA" id="ARBA00022605"/>
    </source>
</evidence>
<dbReference type="Pfam" id="PF00291">
    <property type="entry name" value="PALP"/>
    <property type="match status" value="1"/>
</dbReference>
<evidence type="ECO:0000259" key="12">
    <source>
        <dbReference type="PROSITE" id="PS51672"/>
    </source>
</evidence>
<dbReference type="GO" id="GO:0030170">
    <property type="term" value="F:pyridoxal phosphate binding"/>
    <property type="evidence" value="ECO:0007669"/>
    <property type="project" value="InterPro"/>
</dbReference>
<evidence type="ECO:0000256" key="3">
    <source>
        <dbReference type="ARBA" id="ARBA00004810"/>
    </source>
</evidence>
<dbReference type="InterPro" id="IPR038110">
    <property type="entry name" value="TD_ACT-like_sf"/>
</dbReference>
<dbReference type="Proteomes" id="UP000530660">
    <property type="component" value="Unassembled WGS sequence"/>
</dbReference>
<reference evidence="13 14" key="1">
    <citation type="journal article" date="2020" name="J. Phycol.">
        <title>Comparative genome analysis reveals Cyanidiococcus gen. nov., a new extremophilic red algal genus sister to Cyanidioschyzon (Cyanidioschyzonaceae, Rhodophyta).</title>
        <authorList>
            <person name="Liu S.-L."/>
            <person name="Chiang Y.-R."/>
            <person name="Yoon H.S."/>
            <person name="Fu H.-Y."/>
        </authorList>
    </citation>
    <scope>NUCLEOTIDE SEQUENCE [LARGE SCALE GENOMIC DNA]</scope>
    <source>
        <strain evidence="13 14">THAL066</strain>
    </source>
</reference>
<dbReference type="OrthoDB" id="4418812at2759"/>
<evidence type="ECO:0000256" key="8">
    <source>
        <dbReference type="ARBA" id="ARBA00022898"/>
    </source>
</evidence>
<dbReference type="EC" id="4.3.1.19" evidence="11"/>
<dbReference type="GO" id="GO:0003941">
    <property type="term" value="F:L-serine ammonia-lyase activity"/>
    <property type="evidence" value="ECO:0007669"/>
    <property type="project" value="TreeGrafter"/>
</dbReference>
<dbReference type="CDD" id="cd04906">
    <property type="entry name" value="ACT_ThrD-I_1"/>
    <property type="match status" value="1"/>
</dbReference>
<dbReference type="InterPro" id="IPR000634">
    <property type="entry name" value="Ser/Thr_deHydtase_PyrdxlP-BS"/>
</dbReference>
<dbReference type="CDD" id="cd04907">
    <property type="entry name" value="ACT_ThrD-I_2"/>
    <property type="match status" value="1"/>
</dbReference>
<dbReference type="AlphaFoldDB" id="A0A7J7IET7"/>
<dbReference type="InterPro" id="IPR001926">
    <property type="entry name" value="TrpB-like_PALP"/>
</dbReference>
<dbReference type="SUPFAM" id="SSF55021">
    <property type="entry name" value="ACT-like"/>
    <property type="match status" value="2"/>
</dbReference>
<dbReference type="Gene3D" id="3.40.1020.10">
    <property type="entry name" value="Biosynthetic Threonine Deaminase, Domain 3"/>
    <property type="match status" value="1"/>
</dbReference>
<dbReference type="PANTHER" id="PTHR48078:SF11">
    <property type="entry name" value="THREONINE DEHYDRATASE, MITOCHONDRIAL"/>
    <property type="match status" value="1"/>
</dbReference>
<dbReference type="UniPathway" id="UPA00047">
    <property type="reaction ID" value="UER00054"/>
</dbReference>
<keyword evidence="9 11" id="KW-0456">Lyase</keyword>
<dbReference type="SUPFAM" id="SSF53686">
    <property type="entry name" value="Tryptophan synthase beta subunit-like PLP-dependent enzymes"/>
    <property type="match status" value="1"/>
</dbReference>
<comment type="pathway">
    <text evidence="3 11">Amino-acid biosynthesis; L-isoleucine biosynthesis; 2-oxobutanoate from L-threonine: step 1/1.</text>
</comment>
<dbReference type="NCBIfam" id="TIGR01124">
    <property type="entry name" value="ilvA_2Cterm"/>
    <property type="match status" value="1"/>
</dbReference>
<evidence type="ECO:0000313" key="13">
    <source>
        <dbReference type="EMBL" id="KAF6001602.1"/>
    </source>
</evidence>
<keyword evidence="8 11" id="KW-0663">Pyridoxal phosphate</keyword>
<dbReference type="GO" id="GO:0004794">
    <property type="term" value="F:threonine deaminase activity"/>
    <property type="evidence" value="ECO:0007669"/>
    <property type="project" value="UniProtKB-UniRule"/>
</dbReference>
<feature type="domain" description="ACT-like" evidence="12">
    <location>
        <begin position="520"/>
        <end position="590"/>
    </location>
</feature>
<name>A0A7J7IET7_9RHOD</name>
<evidence type="ECO:0000256" key="11">
    <source>
        <dbReference type="RuleBase" id="RU362012"/>
    </source>
</evidence>
<comment type="cofactor">
    <cofactor evidence="2 11">
        <name>pyridoxal 5'-phosphate</name>
        <dbReference type="ChEBI" id="CHEBI:597326"/>
    </cofactor>
</comment>
<dbReference type="Pfam" id="PF00585">
    <property type="entry name" value="Thr_dehydrat_C"/>
    <property type="match status" value="2"/>
</dbReference>
<sequence length="606" mass="65989">MAFVTVHPVILDCGKLKAHYACRETACSPRRNRVRLLTRRSRRTHPQRLVRAAQEHVEQTSASEPIVAGNGAASVYCYIACSPLKNDYLERVLNARVYEAAMETPLESAPLLSRRLGRRVLLKREDLQPVFSFKIRGAYNMIALSEPSQLKGGVVAASAGNHAQGVAMSAQLLGIRATIVMPCTTPSIKVDAVRQRGAEAVLHGDAFDDAQAYALRLAEERGALFVPPFDHPDIIAGQGTIGLEILRKHSGPIEAIFVPVGGGGLIAGIAAIVKRLRPQVKVIGVEPFDADAMYQSLQAGHRVRLAQVGVFADGVAVKEVGTETYRLCRDLVDEIIRVENDEICAAIKDMFEDTRSILEPAGALAIAGLKRYVQRETLSSSASPTAGSSSGALVAVASGANTNFDRLRHVSERAEIGERREAVLAVRIPERPGAFRSMMNALGPGANITEFNYRYASPEVAHVFVGLTVADRRGAAEAMAKLEAHGFVATDLTDNEMAKLHLRHCVGGMGGPDFSPANEIVYRFEFPERPGALARFLNGLRGWNITLFHYRNHGSDVGRVLVGLQVPTAERAAFMEFVERLGYSYEDETQNIAYRLFLRPTQASLT</sequence>
<gene>
    <name evidence="13" type="ORF">F1559_004050</name>
</gene>
<dbReference type="GO" id="GO:0009097">
    <property type="term" value="P:isoleucine biosynthetic process"/>
    <property type="evidence" value="ECO:0007669"/>
    <property type="project" value="UniProtKB-UniRule"/>
</dbReference>
<dbReference type="FunFam" id="3.40.50.1100:FF:000008">
    <property type="entry name" value="L-threonine dehydratase"/>
    <property type="match status" value="1"/>
</dbReference>
<accession>A0A7J7IET7</accession>
<dbReference type="InterPro" id="IPR045865">
    <property type="entry name" value="ACT-like_dom_sf"/>
</dbReference>
<proteinExistence type="inferred from homology"/>
<comment type="similarity">
    <text evidence="4 11">Belongs to the serine/threonine dehydratase family.</text>
</comment>
<dbReference type="GO" id="GO:0006565">
    <property type="term" value="P:L-serine catabolic process"/>
    <property type="evidence" value="ECO:0007669"/>
    <property type="project" value="TreeGrafter"/>
</dbReference>
<feature type="domain" description="ACT-like" evidence="12">
    <location>
        <begin position="422"/>
        <end position="494"/>
    </location>
</feature>
<dbReference type="InterPro" id="IPR001721">
    <property type="entry name" value="TD_ACT-like"/>
</dbReference>
<dbReference type="PANTHER" id="PTHR48078">
    <property type="entry name" value="THREONINE DEHYDRATASE, MITOCHONDRIAL-RELATED"/>
    <property type="match status" value="1"/>
</dbReference>
<dbReference type="NCBIfam" id="NF006674">
    <property type="entry name" value="PRK09224.1"/>
    <property type="match status" value="1"/>
</dbReference>
<comment type="caution">
    <text evidence="13">The sequence shown here is derived from an EMBL/GenBank/DDBJ whole genome shotgun (WGS) entry which is preliminary data.</text>
</comment>
<dbReference type="PROSITE" id="PS51672">
    <property type="entry name" value="ACT_LIKE"/>
    <property type="match status" value="2"/>
</dbReference>
<dbReference type="GO" id="GO:0006567">
    <property type="term" value="P:L-threonine catabolic process"/>
    <property type="evidence" value="ECO:0007669"/>
    <property type="project" value="TreeGrafter"/>
</dbReference>
<keyword evidence="7" id="KW-0677">Repeat</keyword>
<dbReference type="InterPro" id="IPR050147">
    <property type="entry name" value="Ser/Thr_Dehydratase"/>
</dbReference>
<protein>
    <recommendedName>
        <fullName evidence="11">Threonine dehydratase</fullName>
        <ecNumber evidence="11">4.3.1.19</ecNumber>
    </recommendedName>
    <alternativeName>
        <fullName evidence="11">Threonine deaminase</fullName>
    </alternativeName>
</protein>
<dbReference type="InterPro" id="IPR005787">
    <property type="entry name" value="Thr_deHydtase_biosynth"/>
</dbReference>
<keyword evidence="14" id="KW-1185">Reference proteome</keyword>
<comment type="catalytic activity">
    <reaction evidence="1 11">
        <text>L-threonine = 2-oxobutanoate + NH4(+)</text>
        <dbReference type="Rhea" id="RHEA:22108"/>
        <dbReference type="ChEBI" id="CHEBI:16763"/>
        <dbReference type="ChEBI" id="CHEBI:28938"/>
        <dbReference type="ChEBI" id="CHEBI:57926"/>
        <dbReference type="EC" id="4.3.1.19"/>
    </reaction>
</comment>
<evidence type="ECO:0000256" key="10">
    <source>
        <dbReference type="ARBA" id="ARBA00023304"/>
    </source>
</evidence>
<evidence type="ECO:0000256" key="2">
    <source>
        <dbReference type="ARBA" id="ARBA00001933"/>
    </source>
</evidence>
<dbReference type="Gene3D" id="3.40.50.1100">
    <property type="match status" value="2"/>
</dbReference>
<keyword evidence="10 11" id="KW-0100">Branched-chain amino acid biosynthesis</keyword>
<evidence type="ECO:0000256" key="6">
    <source>
        <dbReference type="ARBA" id="ARBA00022624"/>
    </source>
</evidence>
<dbReference type="InterPro" id="IPR036052">
    <property type="entry name" value="TrpB-like_PALP_sf"/>
</dbReference>
<evidence type="ECO:0000313" key="14">
    <source>
        <dbReference type="Proteomes" id="UP000530660"/>
    </source>
</evidence>